<dbReference type="OrthoDB" id="9765610at2"/>
<reference evidence="1 2" key="1">
    <citation type="submission" date="2018-05" db="EMBL/GenBank/DDBJ databases">
        <title>Genome sequences of two Antarctic strains of Pseudomonas prosekii: insights into adaptation to extreme conditions.</title>
        <authorList>
            <person name="Snopkova K."/>
            <person name="Dufkova K."/>
            <person name="Cejkova D."/>
            <person name="Sedlacek I."/>
            <person name="Smajs D."/>
        </authorList>
    </citation>
    <scope>NUCLEOTIDE SEQUENCE [LARGE SCALE GENOMIC DNA]</scope>
    <source>
        <strain evidence="1 2">P2673</strain>
    </source>
</reference>
<protein>
    <submittedName>
        <fullName evidence="1">Uncharacterized protein</fullName>
    </submittedName>
</protein>
<dbReference type="EMBL" id="QFAW01000045">
    <property type="protein sequence ID" value="PWE40414.1"/>
    <property type="molecule type" value="Genomic_DNA"/>
</dbReference>
<accession>A0A2U2D262</accession>
<evidence type="ECO:0000313" key="1">
    <source>
        <dbReference type="EMBL" id="PWE40414.1"/>
    </source>
</evidence>
<gene>
    <name evidence="1" type="ORF">C9I49_23990</name>
</gene>
<dbReference type="AlphaFoldDB" id="A0A2U2D262"/>
<sequence>MFERPAVGFDRHVTPRGQARIPISAKPSTPWCRPLGGVMRVLKPSYEMSAGFRAEHNGCPIREPR</sequence>
<dbReference type="Proteomes" id="UP000245056">
    <property type="component" value="Unassembled WGS sequence"/>
</dbReference>
<evidence type="ECO:0000313" key="2">
    <source>
        <dbReference type="Proteomes" id="UP000245056"/>
    </source>
</evidence>
<proteinExistence type="predicted"/>
<organism evidence="1 2">
    <name type="scientific">Pseudomonas prosekii</name>
    <dbReference type="NCBI Taxonomy" id="1148509"/>
    <lineage>
        <taxon>Bacteria</taxon>
        <taxon>Pseudomonadati</taxon>
        <taxon>Pseudomonadota</taxon>
        <taxon>Gammaproteobacteria</taxon>
        <taxon>Pseudomonadales</taxon>
        <taxon>Pseudomonadaceae</taxon>
        <taxon>Pseudomonas</taxon>
    </lineage>
</organism>
<comment type="caution">
    <text evidence="1">The sequence shown here is derived from an EMBL/GenBank/DDBJ whole genome shotgun (WGS) entry which is preliminary data.</text>
</comment>
<name>A0A2U2D262_9PSED</name>